<dbReference type="EC" id="1.1.1.250" evidence="5"/>
<feature type="region of interest" description="Disordered" evidence="7">
    <location>
        <begin position="47"/>
        <end position="67"/>
    </location>
</feature>
<feature type="region of interest" description="Disordered" evidence="7">
    <location>
        <begin position="1"/>
        <end position="30"/>
    </location>
</feature>
<dbReference type="STRING" id="1447875.A0A2B7WZW3"/>
<feature type="compositionally biased region" description="Polar residues" evidence="7">
    <location>
        <begin position="1"/>
        <end position="17"/>
    </location>
</feature>
<comment type="pathway">
    <text evidence="4">Carbohydrate metabolism; D-arabinitol metabolism.</text>
</comment>
<dbReference type="OrthoDB" id="47007at2759"/>
<dbReference type="InterPro" id="IPR036291">
    <property type="entry name" value="NAD(P)-bd_dom_sf"/>
</dbReference>
<evidence type="ECO:0000256" key="7">
    <source>
        <dbReference type="SAM" id="MobiDB-lite"/>
    </source>
</evidence>
<protein>
    <recommendedName>
        <fullName evidence="6">D-arabinitol 2-dehydrogenase [ribulose-forming]</fullName>
        <ecNumber evidence="5">1.1.1.250</ecNumber>
    </recommendedName>
</protein>
<dbReference type="SUPFAM" id="SSF51735">
    <property type="entry name" value="NAD(P)-binding Rossmann-fold domains"/>
    <property type="match status" value="1"/>
</dbReference>
<dbReference type="GO" id="GO:0050664">
    <property type="term" value="F:oxidoreductase activity, acting on NAD(P)H, oxygen as acceptor"/>
    <property type="evidence" value="ECO:0007669"/>
    <property type="project" value="TreeGrafter"/>
</dbReference>
<dbReference type="PRINTS" id="PR00080">
    <property type="entry name" value="SDRFAMILY"/>
</dbReference>
<dbReference type="FunFam" id="3.40.50.720:FF:000240">
    <property type="entry name" value="SDR family oxidoreductase"/>
    <property type="match status" value="1"/>
</dbReference>
<evidence type="ECO:0000256" key="3">
    <source>
        <dbReference type="ARBA" id="ARBA00023002"/>
    </source>
</evidence>
<dbReference type="Gene3D" id="3.40.50.720">
    <property type="entry name" value="NAD(P)-binding Rossmann-like Domain"/>
    <property type="match status" value="1"/>
</dbReference>
<dbReference type="GO" id="GO:0005975">
    <property type="term" value="P:carbohydrate metabolic process"/>
    <property type="evidence" value="ECO:0007669"/>
    <property type="project" value="UniProtKB-ARBA"/>
</dbReference>
<name>A0A2B7WZW3_9EURO</name>
<dbReference type="GO" id="GO:0047038">
    <property type="term" value="F:D-arabinitol 2-dehydrogenase activity"/>
    <property type="evidence" value="ECO:0007669"/>
    <property type="project" value="UniProtKB-EC"/>
</dbReference>
<keyword evidence="9" id="KW-1185">Reference proteome</keyword>
<dbReference type="PRINTS" id="PR00081">
    <property type="entry name" value="GDHRDH"/>
</dbReference>
<evidence type="ECO:0000256" key="4">
    <source>
        <dbReference type="ARBA" id="ARBA00060719"/>
    </source>
</evidence>
<dbReference type="EMBL" id="PDNB01000161">
    <property type="protein sequence ID" value="PGH02235.1"/>
    <property type="molecule type" value="Genomic_DNA"/>
</dbReference>
<dbReference type="Proteomes" id="UP000223968">
    <property type="component" value="Unassembled WGS sequence"/>
</dbReference>
<keyword evidence="2" id="KW-0521">NADP</keyword>
<comment type="similarity">
    <text evidence="1">Belongs to the short-chain dehydrogenases/reductases (SDR) family.</text>
</comment>
<evidence type="ECO:0000256" key="2">
    <source>
        <dbReference type="ARBA" id="ARBA00022857"/>
    </source>
</evidence>
<gene>
    <name evidence="8" type="ORF">AJ79_07684</name>
</gene>
<organism evidence="8 9">
    <name type="scientific">Helicocarpus griseus UAMH5409</name>
    <dbReference type="NCBI Taxonomy" id="1447875"/>
    <lineage>
        <taxon>Eukaryota</taxon>
        <taxon>Fungi</taxon>
        <taxon>Dikarya</taxon>
        <taxon>Ascomycota</taxon>
        <taxon>Pezizomycotina</taxon>
        <taxon>Eurotiomycetes</taxon>
        <taxon>Eurotiomycetidae</taxon>
        <taxon>Onygenales</taxon>
        <taxon>Ajellomycetaceae</taxon>
        <taxon>Helicocarpus</taxon>
    </lineage>
</organism>
<dbReference type="InterPro" id="IPR002347">
    <property type="entry name" value="SDR_fam"/>
</dbReference>
<dbReference type="PANTHER" id="PTHR43008">
    <property type="entry name" value="BENZIL REDUCTASE"/>
    <property type="match status" value="1"/>
</dbReference>
<sequence length="338" mass="36106">MAHPGPNSTSQSESQNRGIPLLASFPESGKDPAIEVKAERDIPWMHLGNPSSPANGLPESFTRSTSSAERAERRFGVKGNAILTGGGGSLALASARALLEHGLSGLALLDLPATFKKPDVTEEIRSLRDEFPSAKIITTDIDVTDADEVQKVVGEIRSSLGPLNILCCFAGIVNCSRAEDIPADQWRRTFDVNTTGTWLVTQAVGKHMIADRLGGRIVLTASISGHRVNYPQPQAAYNASKAAILSLRTSLAAEWSPYGIRVNSISPGYMDTVLNEGQTLAPFRQVWAERNPMGRMGDPQEVAGSVVFLCSDVAGCYVNGADLVVDGGFNSVTFFKCC</sequence>
<evidence type="ECO:0000256" key="6">
    <source>
        <dbReference type="ARBA" id="ARBA00070881"/>
    </source>
</evidence>
<dbReference type="AlphaFoldDB" id="A0A2B7WZW3"/>
<proteinExistence type="inferred from homology"/>
<accession>A0A2B7WZW3</accession>
<dbReference type="Pfam" id="PF13561">
    <property type="entry name" value="adh_short_C2"/>
    <property type="match status" value="1"/>
</dbReference>
<evidence type="ECO:0000256" key="5">
    <source>
        <dbReference type="ARBA" id="ARBA00066831"/>
    </source>
</evidence>
<evidence type="ECO:0000313" key="8">
    <source>
        <dbReference type="EMBL" id="PGH02235.1"/>
    </source>
</evidence>
<evidence type="ECO:0000313" key="9">
    <source>
        <dbReference type="Proteomes" id="UP000223968"/>
    </source>
</evidence>
<dbReference type="PANTHER" id="PTHR43008:SF4">
    <property type="entry name" value="CHAIN DEHYDROGENASE, PUTATIVE (AFU_ORTHOLOGUE AFUA_4G08710)-RELATED"/>
    <property type="match status" value="1"/>
</dbReference>
<comment type="caution">
    <text evidence="8">The sequence shown here is derived from an EMBL/GenBank/DDBJ whole genome shotgun (WGS) entry which is preliminary data.</text>
</comment>
<dbReference type="InterPro" id="IPR020904">
    <property type="entry name" value="Sc_DH/Rdtase_CS"/>
</dbReference>
<evidence type="ECO:0000256" key="1">
    <source>
        <dbReference type="ARBA" id="ARBA00006484"/>
    </source>
</evidence>
<keyword evidence="3" id="KW-0560">Oxidoreductase</keyword>
<reference evidence="8 9" key="1">
    <citation type="submission" date="2017-10" db="EMBL/GenBank/DDBJ databases">
        <title>Comparative genomics in systemic dimorphic fungi from Ajellomycetaceae.</title>
        <authorList>
            <person name="Munoz J.F."/>
            <person name="Mcewen J.G."/>
            <person name="Clay O.K."/>
            <person name="Cuomo C.A."/>
        </authorList>
    </citation>
    <scope>NUCLEOTIDE SEQUENCE [LARGE SCALE GENOMIC DNA]</scope>
    <source>
        <strain evidence="8 9">UAMH5409</strain>
    </source>
</reference>
<dbReference type="PROSITE" id="PS00061">
    <property type="entry name" value="ADH_SHORT"/>
    <property type="match status" value="1"/>
</dbReference>